<feature type="compositionally biased region" description="Low complexity" evidence="1">
    <location>
        <begin position="69"/>
        <end position="78"/>
    </location>
</feature>
<dbReference type="STRING" id="1050202.GCA_000384035_03465"/>
<keyword evidence="2" id="KW-0732">Signal</keyword>
<evidence type="ECO:0000313" key="3">
    <source>
        <dbReference type="EMBL" id="PRW63015.1"/>
    </source>
</evidence>
<name>A0A2T0GV72_ACTMO</name>
<feature type="region of interest" description="Disordered" evidence="1">
    <location>
        <begin position="25"/>
        <end position="143"/>
    </location>
</feature>
<sequence length="535" mass="58339">MQVKNLVGHAVALSTAAALVTAAPAVAEDAEQPDSGKQQTSSTTTPSAPETSAEESATEQESAAEESAPESTESSAESTTEDTAEETSTTEHSPSTTERSSADLGDPLRGPVYGQTPKTPGNPNAERAPRSGATTMQVAPGEGKIQERYESLDQETKDRVGAAQGDEVVVDDSLRYQDYENARFYWTPEYEVTIVFGEVLDKYLNMGGHETLGVPSTDELTTEDGTPYNEFVYRADGVTSAIYAHSEAGTHVLVGPMLEKWRSVGAQDELGYPISDTFITEDERAAFNNFQNNATIFWTVETGGAHVIRDEIRDKWDRIGGARTVGYPTIDQRITPDGKGRYNHFENNASIYWTEQTDAHLVQGLIREKWAATGWERGPMGYPLTDELADKDRIGRFNVFTGVDGNPAGILWSPETGVHTVKGLIGKRYLELGGPGGVLGYPTTDERSTPDGRGRFNHFNGAGGASIYWTPSTGAHEIYGGIRDHWASMGWEKSYLGYPTTGEFDLKDGSGRRNHFEGGHISFYYDSGKIVDQPW</sequence>
<feature type="signal peptide" evidence="2">
    <location>
        <begin position="1"/>
        <end position="27"/>
    </location>
</feature>
<dbReference type="Pfam" id="PF08310">
    <property type="entry name" value="LGFP"/>
    <property type="match status" value="7"/>
</dbReference>
<evidence type="ECO:0000313" key="4">
    <source>
        <dbReference type="Proteomes" id="UP000239352"/>
    </source>
</evidence>
<reference evidence="3 4" key="1">
    <citation type="submission" date="2018-03" db="EMBL/GenBank/DDBJ databases">
        <title>Actinopolyspora mortivallis from Sahara, screening for active biomolecules.</title>
        <authorList>
            <person name="Selama O."/>
            <person name="Wellington E.M.H."/>
            <person name="Hacene H."/>
        </authorList>
    </citation>
    <scope>NUCLEOTIDE SEQUENCE [LARGE SCALE GENOMIC DNA]</scope>
    <source>
        <strain evidence="3 4">M5A</strain>
    </source>
</reference>
<dbReference type="AlphaFoldDB" id="A0A2T0GV72"/>
<protein>
    <recommendedName>
        <fullName evidence="5">LGFP repeat-containing protein</fullName>
    </recommendedName>
</protein>
<proteinExistence type="predicted"/>
<feature type="chain" id="PRO_5015667291" description="LGFP repeat-containing protein" evidence="2">
    <location>
        <begin position="28"/>
        <end position="535"/>
    </location>
</feature>
<gene>
    <name evidence="3" type="ORF">CEP50_12560</name>
</gene>
<accession>A0A2T0GV72</accession>
<evidence type="ECO:0000256" key="2">
    <source>
        <dbReference type="SAM" id="SignalP"/>
    </source>
</evidence>
<evidence type="ECO:0000256" key="1">
    <source>
        <dbReference type="SAM" id="MobiDB-lite"/>
    </source>
</evidence>
<organism evidence="3 4">
    <name type="scientific">Actinopolyspora mortivallis</name>
    <dbReference type="NCBI Taxonomy" id="33906"/>
    <lineage>
        <taxon>Bacteria</taxon>
        <taxon>Bacillati</taxon>
        <taxon>Actinomycetota</taxon>
        <taxon>Actinomycetes</taxon>
        <taxon>Actinopolysporales</taxon>
        <taxon>Actinopolysporaceae</taxon>
        <taxon>Actinopolyspora</taxon>
    </lineage>
</organism>
<feature type="compositionally biased region" description="Low complexity" evidence="1">
    <location>
        <begin position="40"/>
        <end position="51"/>
    </location>
</feature>
<dbReference type="Proteomes" id="UP000239352">
    <property type="component" value="Unassembled WGS sequence"/>
</dbReference>
<keyword evidence="4" id="KW-1185">Reference proteome</keyword>
<dbReference type="InterPro" id="IPR013207">
    <property type="entry name" value="LGFP"/>
</dbReference>
<comment type="caution">
    <text evidence="3">The sequence shown here is derived from an EMBL/GenBank/DDBJ whole genome shotgun (WGS) entry which is preliminary data.</text>
</comment>
<evidence type="ECO:0008006" key="5">
    <source>
        <dbReference type="Google" id="ProtNLM"/>
    </source>
</evidence>
<feature type="compositionally biased region" description="Low complexity" evidence="1">
    <location>
        <begin position="86"/>
        <end position="99"/>
    </location>
</feature>
<dbReference type="EMBL" id="PVSR01000021">
    <property type="protein sequence ID" value="PRW63015.1"/>
    <property type="molecule type" value="Genomic_DNA"/>
</dbReference>
<feature type="compositionally biased region" description="Acidic residues" evidence="1">
    <location>
        <begin position="52"/>
        <end position="68"/>
    </location>
</feature>
<dbReference type="InParanoid" id="A0A2T0GV72"/>